<dbReference type="Proteomes" id="UP001295684">
    <property type="component" value="Unassembled WGS sequence"/>
</dbReference>
<feature type="compositionally biased region" description="Acidic residues" evidence="1">
    <location>
        <begin position="202"/>
        <end position="212"/>
    </location>
</feature>
<sequence length="432" mass="49465">MDSFRSYHSESEESCNNKLNRSFEETKQYPDLEDIPDIRVEKDCVEETKSIEPEDSNLQPEKSRVVLEAKTWINGTHGLFSYDTKEIKNKTYRIYSPGKLIRNGLKINYKETTQEYVASADETVLLNLENPSENTYTIKPVNTNKQNDRIWTVIKELGSHEYKIEGHDIFKLGKMKFRVKEFRTPDCYFTETDSPSPHEGFDKDDDVEDPDQLSDEELKIGKDNCIFCRKTNDFVSNLVLVSCSCGEPSEEIEIKRPDDPEVPYIIIEWLNPTSSLRTVHTIVFEDAEEPFCLGRGHEADLRINCISVSRKHAAFKFREDGFYMVDLKNKYGTLVLERGALEICEGVQRTIQIGHTVIDVKFEVLQQGHSFKPPIEEGNLGANVANANEGHFYEDMSNSLGSIGTDSENHQRNSDSHWIDANLISTSDSNNF</sequence>
<dbReference type="PANTHER" id="PTHR46210:SF1">
    <property type="entry name" value="FHA DOMAIN-CONTAINING PROTEIN"/>
    <property type="match status" value="1"/>
</dbReference>
<dbReference type="SUPFAM" id="SSF49879">
    <property type="entry name" value="SMAD/FHA domain"/>
    <property type="match status" value="1"/>
</dbReference>
<feature type="domain" description="FHA" evidence="2">
    <location>
        <begin position="291"/>
        <end position="335"/>
    </location>
</feature>
<evidence type="ECO:0000259" key="2">
    <source>
        <dbReference type="PROSITE" id="PS50006"/>
    </source>
</evidence>
<keyword evidence="4" id="KW-1185">Reference proteome</keyword>
<feature type="region of interest" description="Disordered" evidence="1">
    <location>
        <begin position="188"/>
        <end position="212"/>
    </location>
</feature>
<evidence type="ECO:0000313" key="4">
    <source>
        <dbReference type="Proteomes" id="UP001295684"/>
    </source>
</evidence>
<feature type="compositionally biased region" description="Basic and acidic residues" evidence="1">
    <location>
        <begin position="21"/>
        <end position="34"/>
    </location>
</feature>
<accession>A0AAD1U9F9</accession>
<dbReference type="Pfam" id="PF00498">
    <property type="entry name" value="FHA"/>
    <property type="match status" value="1"/>
</dbReference>
<protein>
    <recommendedName>
        <fullName evidence="2">FHA domain-containing protein</fullName>
    </recommendedName>
</protein>
<dbReference type="PROSITE" id="PS50006">
    <property type="entry name" value="FHA_DOMAIN"/>
    <property type="match status" value="1"/>
</dbReference>
<dbReference type="Gene3D" id="2.60.200.20">
    <property type="match status" value="1"/>
</dbReference>
<proteinExistence type="predicted"/>
<dbReference type="AlphaFoldDB" id="A0AAD1U9F9"/>
<gene>
    <name evidence="3" type="ORF">ECRASSUSDP1_LOCUS5896</name>
</gene>
<comment type="caution">
    <text evidence="3">The sequence shown here is derived from an EMBL/GenBank/DDBJ whole genome shotgun (WGS) entry which is preliminary data.</text>
</comment>
<organism evidence="3 4">
    <name type="scientific">Euplotes crassus</name>
    <dbReference type="NCBI Taxonomy" id="5936"/>
    <lineage>
        <taxon>Eukaryota</taxon>
        <taxon>Sar</taxon>
        <taxon>Alveolata</taxon>
        <taxon>Ciliophora</taxon>
        <taxon>Intramacronucleata</taxon>
        <taxon>Spirotrichea</taxon>
        <taxon>Hypotrichia</taxon>
        <taxon>Euplotida</taxon>
        <taxon>Euplotidae</taxon>
        <taxon>Moneuplotes</taxon>
    </lineage>
</organism>
<dbReference type="InterPro" id="IPR008984">
    <property type="entry name" value="SMAD_FHA_dom_sf"/>
</dbReference>
<reference evidence="3" key="1">
    <citation type="submission" date="2023-07" db="EMBL/GenBank/DDBJ databases">
        <authorList>
            <consortium name="AG Swart"/>
            <person name="Singh M."/>
            <person name="Singh A."/>
            <person name="Seah K."/>
            <person name="Emmerich C."/>
        </authorList>
    </citation>
    <scope>NUCLEOTIDE SEQUENCE</scope>
    <source>
        <strain evidence="3">DP1</strain>
    </source>
</reference>
<name>A0AAD1U9F9_EUPCR</name>
<dbReference type="EMBL" id="CAMPGE010005706">
    <property type="protein sequence ID" value="CAI2364551.1"/>
    <property type="molecule type" value="Genomic_DNA"/>
</dbReference>
<dbReference type="InterPro" id="IPR000253">
    <property type="entry name" value="FHA_dom"/>
</dbReference>
<dbReference type="PANTHER" id="PTHR46210">
    <property type="entry name" value="FHA DOMAIN-CONTAINING PROTEIN"/>
    <property type="match status" value="1"/>
</dbReference>
<dbReference type="CDD" id="cd00060">
    <property type="entry name" value="FHA"/>
    <property type="match status" value="1"/>
</dbReference>
<feature type="compositionally biased region" description="Basic and acidic residues" evidence="1">
    <location>
        <begin position="1"/>
        <end position="11"/>
    </location>
</feature>
<evidence type="ECO:0000256" key="1">
    <source>
        <dbReference type="SAM" id="MobiDB-lite"/>
    </source>
</evidence>
<feature type="region of interest" description="Disordered" evidence="1">
    <location>
        <begin position="1"/>
        <end position="34"/>
    </location>
</feature>
<evidence type="ECO:0000313" key="3">
    <source>
        <dbReference type="EMBL" id="CAI2364551.1"/>
    </source>
</evidence>